<evidence type="ECO:0000256" key="4">
    <source>
        <dbReference type="ARBA" id="ARBA00012944"/>
    </source>
</evidence>
<keyword evidence="6" id="KW-0813">Transport</keyword>
<geneLocation type="mitochondrion" evidence="21"/>
<feature type="domain" description="NADH:quinone oxidoreductase/Mrp antiporter transmembrane" evidence="19">
    <location>
        <begin position="79"/>
        <end position="277"/>
    </location>
</feature>
<comment type="subcellular location">
    <subcellularLocation>
        <location evidence="2 18">Mitochondrion inner membrane</location>
        <topology evidence="2 18">Multi-pass membrane protein</topology>
    </subcellularLocation>
</comment>
<dbReference type="InterPro" id="IPR001750">
    <property type="entry name" value="ND/Mrp_TM"/>
</dbReference>
<evidence type="ECO:0000256" key="8">
    <source>
        <dbReference type="ARBA" id="ARBA00022692"/>
    </source>
</evidence>
<evidence type="ECO:0000256" key="5">
    <source>
        <dbReference type="ARBA" id="ARBA00021008"/>
    </source>
</evidence>
<dbReference type="PRINTS" id="PR01436">
    <property type="entry name" value="NADHDHGNASE2"/>
</dbReference>
<keyword evidence="16 18" id="KW-0472">Membrane</keyword>
<accession>A0A5B9RGM6</accession>
<protein>
    <recommendedName>
        <fullName evidence="5 18">NADH-ubiquinone oxidoreductase chain 2</fullName>
        <ecNumber evidence="4 18">7.1.1.2</ecNumber>
    </recommendedName>
</protein>
<evidence type="ECO:0000256" key="16">
    <source>
        <dbReference type="ARBA" id="ARBA00023136"/>
    </source>
</evidence>
<proteinExistence type="inferred from homology"/>
<evidence type="ECO:0000256" key="11">
    <source>
        <dbReference type="ARBA" id="ARBA00022982"/>
    </source>
</evidence>
<keyword evidence="10 18" id="KW-1278">Translocase</keyword>
<comment type="catalytic activity">
    <reaction evidence="17 18">
        <text>a ubiquinone + NADH + 5 H(+)(in) = a ubiquinol + NAD(+) + 4 H(+)(out)</text>
        <dbReference type="Rhea" id="RHEA:29091"/>
        <dbReference type="Rhea" id="RHEA-COMP:9565"/>
        <dbReference type="Rhea" id="RHEA-COMP:9566"/>
        <dbReference type="ChEBI" id="CHEBI:15378"/>
        <dbReference type="ChEBI" id="CHEBI:16389"/>
        <dbReference type="ChEBI" id="CHEBI:17976"/>
        <dbReference type="ChEBI" id="CHEBI:57540"/>
        <dbReference type="ChEBI" id="CHEBI:57945"/>
        <dbReference type="EC" id="7.1.1.2"/>
    </reaction>
</comment>
<evidence type="ECO:0000256" key="6">
    <source>
        <dbReference type="ARBA" id="ARBA00022448"/>
    </source>
</evidence>
<dbReference type="GeneID" id="41792723"/>
<evidence type="ECO:0000256" key="14">
    <source>
        <dbReference type="ARBA" id="ARBA00023075"/>
    </source>
</evidence>
<dbReference type="CTD" id="4536"/>
<gene>
    <name evidence="21" type="primary">ND2</name>
</gene>
<feature type="transmembrane region" description="Helical" evidence="18">
    <location>
        <begin position="12"/>
        <end position="36"/>
    </location>
</feature>
<dbReference type="InterPro" id="IPR003917">
    <property type="entry name" value="NADH_UbQ_OxRdtase_chain2"/>
</dbReference>
<feature type="transmembrane region" description="Helical" evidence="18">
    <location>
        <begin position="264"/>
        <end position="286"/>
    </location>
</feature>
<sequence>MFNNSSKLIFMIMLMISTIFIISSNSWITMWMGMEINLLSFIPLMSNNKLMSSEASLKYFLIQTFASSIMLMSMIMTMNYQLILFKMLIMMSILLKMGAAPFHFWMPIIMEGMSWNNSLLLLTWQKIAPMIMISYMMINKIMFMSITLSAFIGAIGGLNQTSLRKLMAYSSINHMSWMLMSIMYSHTMWLMYFLIYSIIMLTIIINLNSMKISHMNQLFSSFYYNKTLKFLFMMNLLSMGGLPPFSGFLPKWMLINFMINNNQFLMLFLLIIFSLITLFYYLRLCFASFMLNYSENNWNNFCLNNKTINITLTSLSLFSLLLLPLYFLL</sequence>
<evidence type="ECO:0000256" key="18">
    <source>
        <dbReference type="RuleBase" id="RU003403"/>
    </source>
</evidence>
<evidence type="ECO:0000259" key="20">
    <source>
        <dbReference type="Pfam" id="PF06444"/>
    </source>
</evidence>
<evidence type="ECO:0000259" key="19">
    <source>
        <dbReference type="Pfam" id="PF00361"/>
    </source>
</evidence>
<evidence type="ECO:0000256" key="9">
    <source>
        <dbReference type="ARBA" id="ARBA00022792"/>
    </source>
</evidence>
<dbReference type="EMBL" id="MK896866">
    <property type="protein sequence ID" value="QEG77644.1"/>
    <property type="molecule type" value="Genomic_DNA"/>
</dbReference>
<comment type="similarity">
    <text evidence="3 18">Belongs to the complex I subunit 2 family.</text>
</comment>
<evidence type="ECO:0000256" key="1">
    <source>
        <dbReference type="ARBA" id="ARBA00003257"/>
    </source>
</evidence>
<feature type="transmembrane region" description="Helical" evidence="18">
    <location>
        <begin position="307"/>
        <end position="328"/>
    </location>
</feature>
<dbReference type="PANTHER" id="PTHR46552:SF1">
    <property type="entry name" value="NADH-UBIQUINONE OXIDOREDUCTASE CHAIN 2"/>
    <property type="match status" value="1"/>
</dbReference>
<dbReference type="AlphaFoldDB" id="A0A5B9RGM6"/>
<keyword evidence="8 18" id="KW-0812">Transmembrane</keyword>
<evidence type="ECO:0000256" key="17">
    <source>
        <dbReference type="ARBA" id="ARBA00049551"/>
    </source>
</evidence>
<dbReference type="InterPro" id="IPR010933">
    <property type="entry name" value="NADH_DH_su2_C"/>
</dbReference>
<comment type="function">
    <text evidence="1">Core subunit of the mitochondrial membrane respiratory chain NADH dehydrogenase (Complex I) that is believed to belong to the minimal assembly required for catalysis. Complex I functions in the transfer of electrons from NADH to the respiratory chain. The immediate electron acceptor for the enzyme is believed to be ubiquinone.</text>
</comment>
<evidence type="ECO:0000256" key="15">
    <source>
        <dbReference type="ARBA" id="ARBA00023128"/>
    </source>
</evidence>
<evidence type="ECO:0000256" key="10">
    <source>
        <dbReference type="ARBA" id="ARBA00022967"/>
    </source>
</evidence>
<keyword evidence="14 18" id="KW-0830">Ubiquinone</keyword>
<feature type="transmembrane region" description="Helical" evidence="18">
    <location>
        <begin position="130"/>
        <end position="154"/>
    </location>
</feature>
<dbReference type="GO" id="GO:0005743">
    <property type="term" value="C:mitochondrial inner membrane"/>
    <property type="evidence" value="ECO:0007669"/>
    <property type="project" value="UniProtKB-SubCell"/>
</dbReference>
<evidence type="ECO:0000256" key="7">
    <source>
        <dbReference type="ARBA" id="ARBA00022660"/>
    </source>
</evidence>
<organism evidence="21">
    <name type="scientific">Paratrichobius longicrus</name>
    <dbReference type="NCBI Taxonomy" id="402416"/>
    <lineage>
        <taxon>Eukaryota</taxon>
        <taxon>Metazoa</taxon>
        <taxon>Ecdysozoa</taxon>
        <taxon>Arthropoda</taxon>
        <taxon>Hexapoda</taxon>
        <taxon>Insecta</taxon>
        <taxon>Pterygota</taxon>
        <taxon>Neoptera</taxon>
        <taxon>Endopterygota</taxon>
        <taxon>Diptera</taxon>
        <taxon>Brachycera</taxon>
        <taxon>Muscomorpha</taxon>
        <taxon>Hippoboscoidea</taxon>
        <taxon>Streblidae</taxon>
        <taxon>Trichobiinae</taxon>
        <taxon>Paratrichobius</taxon>
    </lineage>
</organism>
<keyword evidence="12 18" id="KW-1133">Transmembrane helix</keyword>
<feature type="transmembrane region" description="Helical" evidence="18">
    <location>
        <begin position="230"/>
        <end position="249"/>
    </location>
</feature>
<evidence type="ECO:0000256" key="3">
    <source>
        <dbReference type="ARBA" id="ARBA00007012"/>
    </source>
</evidence>
<dbReference type="GO" id="GO:0006120">
    <property type="term" value="P:mitochondrial electron transport, NADH to ubiquinone"/>
    <property type="evidence" value="ECO:0007669"/>
    <property type="project" value="InterPro"/>
</dbReference>
<keyword evidence="15 18" id="KW-0496">Mitochondrion</keyword>
<reference evidence="21" key="1">
    <citation type="submission" date="2019-05" db="EMBL/GenBank/DDBJ databases">
        <authorList>
            <person name="Trevisan B."/>
            <person name="Alcantara D.M.C."/>
            <person name="Machado D.J."/>
            <person name="Marques F.P.L."/>
            <person name="Lahr D.J.G."/>
        </authorList>
    </citation>
    <scope>NUCLEOTIDE SEQUENCE</scope>
</reference>
<feature type="transmembrane region" description="Helical" evidence="18">
    <location>
        <begin position="190"/>
        <end position="209"/>
    </location>
</feature>
<evidence type="ECO:0000256" key="12">
    <source>
        <dbReference type="ARBA" id="ARBA00022989"/>
    </source>
</evidence>
<dbReference type="InterPro" id="IPR050175">
    <property type="entry name" value="Complex_I_Subunit_2"/>
</dbReference>
<dbReference type="Pfam" id="PF00361">
    <property type="entry name" value="Proton_antipo_M"/>
    <property type="match status" value="1"/>
</dbReference>
<evidence type="ECO:0000256" key="13">
    <source>
        <dbReference type="ARBA" id="ARBA00023027"/>
    </source>
</evidence>
<evidence type="ECO:0000313" key="21">
    <source>
        <dbReference type="EMBL" id="QEG77644.1"/>
    </source>
</evidence>
<keyword evidence="13 18" id="KW-0520">NAD</keyword>
<evidence type="ECO:0000256" key="2">
    <source>
        <dbReference type="ARBA" id="ARBA00004448"/>
    </source>
</evidence>
<name>A0A5B9RGM6_9MUSC</name>
<dbReference type="GO" id="GO:0008137">
    <property type="term" value="F:NADH dehydrogenase (ubiquinone) activity"/>
    <property type="evidence" value="ECO:0007669"/>
    <property type="project" value="UniProtKB-EC"/>
</dbReference>
<dbReference type="EC" id="7.1.1.2" evidence="4 18"/>
<comment type="function">
    <text evidence="18">Core subunit of the mitochondrial membrane respiratory chain NADH dehydrogenase (Complex I) which catalyzes electron transfer from NADH through the respiratory chain, using ubiquinone as an electron acceptor. Essential for the catalytic activity and assembly of complex I.</text>
</comment>
<feature type="domain" description="NADH dehydrogenase subunit 2 C-terminal" evidence="20">
    <location>
        <begin position="278"/>
        <end position="325"/>
    </location>
</feature>
<keyword evidence="11 18" id="KW-0249">Electron transport</keyword>
<feature type="transmembrane region" description="Helical" evidence="18">
    <location>
        <begin position="56"/>
        <end position="76"/>
    </location>
</feature>
<dbReference type="PANTHER" id="PTHR46552">
    <property type="entry name" value="NADH-UBIQUINONE OXIDOREDUCTASE CHAIN 2"/>
    <property type="match status" value="1"/>
</dbReference>
<keyword evidence="7 18" id="KW-0679">Respiratory chain</keyword>
<dbReference type="RefSeq" id="YP_009689565.1">
    <property type="nucleotide sequence ID" value="NC_044652.1"/>
</dbReference>
<dbReference type="Pfam" id="PF06444">
    <property type="entry name" value="NADH_dehy_S2_C"/>
    <property type="match status" value="1"/>
</dbReference>
<keyword evidence="9 18" id="KW-0999">Mitochondrion inner membrane</keyword>